<accession>A0A6N7PY37</accession>
<proteinExistence type="predicted"/>
<keyword evidence="4" id="KW-1185">Reference proteome</keyword>
<feature type="compositionally biased region" description="Basic and acidic residues" evidence="1">
    <location>
        <begin position="70"/>
        <end position="94"/>
    </location>
</feature>
<evidence type="ECO:0000313" key="3">
    <source>
        <dbReference type="EMBL" id="MRG94954.1"/>
    </source>
</evidence>
<organism evidence="3 4">
    <name type="scientific">Polyangium spumosum</name>
    <dbReference type="NCBI Taxonomy" id="889282"/>
    <lineage>
        <taxon>Bacteria</taxon>
        <taxon>Pseudomonadati</taxon>
        <taxon>Myxococcota</taxon>
        <taxon>Polyangia</taxon>
        <taxon>Polyangiales</taxon>
        <taxon>Polyangiaceae</taxon>
        <taxon>Polyangium</taxon>
    </lineage>
</organism>
<dbReference type="OrthoDB" id="9993179at2"/>
<protein>
    <submittedName>
        <fullName evidence="3">Uncharacterized protein</fullName>
    </submittedName>
</protein>
<reference evidence="3 4" key="1">
    <citation type="submission" date="2019-10" db="EMBL/GenBank/DDBJ databases">
        <title>A soil myxobacterium in the family Polyangiaceae.</title>
        <authorList>
            <person name="Li Y."/>
            <person name="Wang J."/>
        </authorList>
    </citation>
    <scope>NUCLEOTIDE SEQUENCE [LARGE SCALE GENOMIC DNA]</scope>
    <source>
        <strain evidence="3 4">DSM 14734</strain>
    </source>
</reference>
<comment type="caution">
    <text evidence="3">The sequence shown here is derived from an EMBL/GenBank/DDBJ whole genome shotgun (WGS) entry which is preliminary data.</text>
</comment>
<keyword evidence="2" id="KW-1133">Transmembrane helix</keyword>
<feature type="transmembrane region" description="Helical" evidence="2">
    <location>
        <begin position="48"/>
        <end position="69"/>
    </location>
</feature>
<name>A0A6N7PY37_9BACT</name>
<feature type="compositionally biased region" description="Basic and acidic residues" evidence="1">
    <location>
        <begin position="1"/>
        <end position="13"/>
    </location>
</feature>
<keyword evidence="2" id="KW-0812">Transmembrane</keyword>
<dbReference type="RefSeq" id="WP_153821742.1">
    <property type="nucleotide sequence ID" value="NZ_WJIE01000006.1"/>
</dbReference>
<evidence type="ECO:0000256" key="2">
    <source>
        <dbReference type="SAM" id="Phobius"/>
    </source>
</evidence>
<evidence type="ECO:0000313" key="4">
    <source>
        <dbReference type="Proteomes" id="UP000440224"/>
    </source>
</evidence>
<dbReference type="AlphaFoldDB" id="A0A6N7PY37"/>
<feature type="region of interest" description="Disordered" evidence="1">
    <location>
        <begin position="1"/>
        <end position="21"/>
    </location>
</feature>
<sequence>MKDDQADAHRDPEGAVEIGPGPVAADEILAVRRGPGANCSSVGSALDLLFLSAVAAGVVMAGVAAAFGGERSKDEGATRERDGERDGGGDASAR</sequence>
<gene>
    <name evidence="3" type="ORF">GF068_23970</name>
</gene>
<dbReference type="EMBL" id="WJIE01000006">
    <property type="protein sequence ID" value="MRG94954.1"/>
    <property type="molecule type" value="Genomic_DNA"/>
</dbReference>
<keyword evidence="2" id="KW-0472">Membrane</keyword>
<dbReference type="Proteomes" id="UP000440224">
    <property type="component" value="Unassembled WGS sequence"/>
</dbReference>
<feature type="region of interest" description="Disordered" evidence="1">
    <location>
        <begin position="69"/>
        <end position="94"/>
    </location>
</feature>
<evidence type="ECO:0000256" key="1">
    <source>
        <dbReference type="SAM" id="MobiDB-lite"/>
    </source>
</evidence>